<gene>
    <name evidence="4" type="ORF">DES49_1033</name>
</gene>
<feature type="domain" description="TsaA-like" evidence="3">
    <location>
        <begin position="7"/>
        <end position="149"/>
    </location>
</feature>
<dbReference type="EMBL" id="SOAX01000002">
    <property type="protein sequence ID" value="TDT43219.1"/>
    <property type="molecule type" value="Genomic_DNA"/>
</dbReference>
<evidence type="ECO:0000256" key="1">
    <source>
        <dbReference type="ARBA" id="ARBA00022691"/>
    </source>
</evidence>
<accession>A0A4R7K195</accession>
<evidence type="ECO:0000313" key="4">
    <source>
        <dbReference type="EMBL" id="TDT43219.1"/>
    </source>
</evidence>
<dbReference type="Gene3D" id="2.40.30.70">
    <property type="entry name" value="YaeB-like"/>
    <property type="match status" value="1"/>
</dbReference>
<evidence type="ECO:0000256" key="2">
    <source>
        <dbReference type="ARBA" id="ARBA00033753"/>
    </source>
</evidence>
<sequence>MTSTHELTPIGTVHSCFPDKFGVPRQPGLCPSARGSIVLNPPWNDPDCFRGLETFSHIWVTFIFHEVPASREARPLVRPPRLGGNTRVGVFASRSPFRPNRLGLSLVRQDGLFRNEGNLCLGISEIDLVDGTPILDIKPYVPWCDSRADATGAWAGAPPGHSLTVICSESAQQHLESLAPAYPDLAALIEEVLGQDPRPAYHADNDDTRTYALSLFDLDIHWRVVGTVCEVCAITPRTPQA</sequence>
<comment type="similarity">
    <text evidence="2">Belongs to the tRNA methyltransferase O family.</text>
</comment>
<protein>
    <submittedName>
        <fullName evidence="4">tRNA-Thr(GGU) m(6)t(6)A37 methyltransferase TsaA</fullName>
    </submittedName>
</protein>
<dbReference type="SUPFAM" id="SSF118196">
    <property type="entry name" value="YaeB-like"/>
    <property type="match status" value="1"/>
</dbReference>
<dbReference type="InterPro" id="IPR036414">
    <property type="entry name" value="YaeB_N_sf"/>
</dbReference>
<dbReference type="InterPro" id="IPR036413">
    <property type="entry name" value="YaeB-like_sf"/>
</dbReference>
<dbReference type="Gene3D" id="3.30.2310.10">
    <property type="entry name" value="YaeB-like"/>
    <property type="match status" value="1"/>
</dbReference>
<dbReference type="Pfam" id="PF01980">
    <property type="entry name" value="TrmO_N"/>
    <property type="match status" value="1"/>
</dbReference>
<dbReference type="InterPro" id="IPR041369">
    <property type="entry name" value="TrmO_C"/>
</dbReference>
<evidence type="ECO:0000259" key="3">
    <source>
        <dbReference type="PROSITE" id="PS51668"/>
    </source>
</evidence>
<dbReference type="Proteomes" id="UP000295830">
    <property type="component" value="Unassembled WGS sequence"/>
</dbReference>
<name>A0A4R7K195_9GAMM</name>
<keyword evidence="4" id="KW-0489">Methyltransferase</keyword>
<dbReference type="PANTHER" id="PTHR12818">
    <property type="entry name" value="TRNA (ADENINE(37)-N6)-METHYLTRANSFERASE"/>
    <property type="match status" value="1"/>
</dbReference>
<dbReference type="GO" id="GO:0008168">
    <property type="term" value="F:methyltransferase activity"/>
    <property type="evidence" value="ECO:0007669"/>
    <property type="project" value="UniProtKB-KW"/>
</dbReference>
<dbReference type="OrthoDB" id="9804309at2"/>
<dbReference type="NCBIfam" id="TIGR00104">
    <property type="entry name" value="tRNA_TsaA"/>
    <property type="match status" value="1"/>
</dbReference>
<dbReference type="CDD" id="cd09281">
    <property type="entry name" value="UPF0066"/>
    <property type="match status" value="1"/>
</dbReference>
<dbReference type="GO" id="GO:0032259">
    <property type="term" value="P:methylation"/>
    <property type="evidence" value="ECO:0007669"/>
    <property type="project" value="UniProtKB-KW"/>
</dbReference>
<evidence type="ECO:0000313" key="5">
    <source>
        <dbReference type="Proteomes" id="UP000295830"/>
    </source>
</evidence>
<dbReference type="Pfam" id="PF18389">
    <property type="entry name" value="TrmO_C"/>
    <property type="match status" value="1"/>
</dbReference>
<dbReference type="AlphaFoldDB" id="A0A4R7K195"/>
<keyword evidence="4" id="KW-0808">Transferase</keyword>
<dbReference type="InterPro" id="IPR023368">
    <property type="entry name" value="UPF0066_cons_site"/>
</dbReference>
<reference evidence="4 5" key="1">
    <citation type="submission" date="2019-03" db="EMBL/GenBank/DDBJ databases">
        <title>Genomic Encyclopedia of Type Strains, Phase IV (KMG-IV): sequencing the most valuable type-strain genomes for metagenomic binning, comparative biology and taxonomic classification.</title>
        <authorList>
            <person name="Goeker M."/>
        </authorList>
    </citation>
    <scope>NUCLEOTIDE SEQUENCE [LARGE SCALE GENOMIC DNA]</scope>
    <source>
        <strain evidence="4 5">DSM 15505</strain>
    </source>
</reference>
<dbReference type="RefSeq" id="WP_133735303.1">
    <property type="nucleotide sequence ID" value="NZ_SOAX01000002.1"/>
</dbReference>
<dbReference type="InterPro" id="IPR023370">
    <property type="entry name" value="TrmO-like_N"/>
</dbReference>
<keyword evidence="1" id="KW-0949">S-adenosyl-L-methionine</keyword>
<dbReference type="InterPro" id="IPR040372">
    <property type="entry name" value="YaeB-like"/>
</dbReference>
<dbReference type="PANTHER" id="PTHR12818:SF0">
    <property type="entry name" value="TRNA (ADENINE(37)-N6)-METHYLTRANSFERASE"/>
    <property type="match status" value="1"/>
</dbReference>
<dbReference type="PROSITE" id="PS01318">
    <property type="entry name" value="TSAA_1"/>
    <property type="match status" value="1"/>
</dbReference>
<proteinExistence type="inferred from homology"/>
<organism evidence="4 5">
    <name type="scientific">Halospina denitrificans</name>
    <dbReference type="NCBI Taxonomy" id="332522"/>
    <lineage>
        <taxon>Bacteria</taxon>
        <taxon>Pseudomonadati</taxon>
        <taxon>Pseudomonadota</taxon>
        <taxon>Gammaproteobacteria</taxon>
        <taxon>Halospina</taxon>
    </lineage>
</organism>
<keyword evidence="5" id="KW-1185">Reference proteome</keyword>
<dbReference type="PROSITE" id="PS51668">
    <property type="entry name" value="TSAA_2"/>
    <property type="match status" value="1"/>
</dbReference>
<comment type="caution">
    <text evidence="4">The sequence shown here is derived from an EMBL/GenBank/DDBJ whole genome shotgun (WGS) entry which is preliminary data.</text>
</comment>